<evidence type="ECO:0000313" key="1">
    <source>
        <dbReference type="EMBL" id="VEU59140.1"/>
    </source>
</evidence>
<evidence type="ECO:0000313" key="2">
    <source>
        <dbReference type="Proteomes" id="UP000289440"/>
    </source>
</evidence>
<dbReference type="KEGG" id="mnu:NCTC10166_00095"/>
<organism evidence="1 2">
    <name type="scientific">Mesomycoplasma neurolyticum</name>
    <dbReference type="NCBI Taxonomy" id="2120"/>
    <lineage>
        <taxon>Bacteria</taxon>
        <taxon>Bacillati</taxon>
        <taxon>Mycoplasmatota</taxon>
        <taxon>Mycoplasmoidales</taxon>
        <taxon>Metamycoplasmataceae</taxon>
        <taxon>Mesomycoplasma</taxon>
    </lineage>
</organism>
<dbReference type="RefSeq" id="WP_129719540.1">
    <property type="nucleotide sequence ID" value="NZ_LR214951.1"/>
</dbReference>
<protein>
    <submittedName>
        <fullName evidence="1">Uncharacterized protein</fullName>
    </submittedName>
</protein>
<proteinExistence type="predicted"/>
<reference evidence="1 2" key="1">
    <citation type="submission" date="2019-01" db="EMBL/GenBank/DDBJ databases">
        <authorList>
            <consortium name="Pathogen Informatics"/>
        </authorList>
    </citation>
    <scope>NUCLEOTIDE SEQUENCE [LARGE SCALE GENOMIC DNA]</scope>
    <source>
        <strain evidence="1 2">NCTC10166</strain>
    </source>
</reference>
<dbReference type="AlphaFoldDB" id="A0A449A4D2"/>
<keyword evidence="2" id="KW-1185">Reference proteome</keyword>
<gene>
    <name evidence="1" type="ORF">NCTC10166_00095</name>
</gene>
<accession>A0A449A4D2</accession>
<sequence length="609" mass="71913">MKKKKITKAVILASAILLLGGSITAGVLLKPKNPTYISSTFYKSSEKEDTTIDRIDNIIEISQDEQPNKNIKIENNKNNKTKTTIEEKTEKKVVLGERDKKTLNDLKTKTDLKESEKEIELRKIEERLKEFQKAKEISPILKDSKQKLFYYEVKAEHFKFNKDFKNNFNYKVLEIQDKDKDEMILKIEVSDDYGNKRFYNQKFSDFITKIRIKNEIENFLSNQNIEILDQRKIKDKVNLNEYSISDFSYDDKNKSINVDSREVEITNLEFSLNKDSFSQNEQNKTRKGIILLKANLENEVNVQIEKEITWNFKTNQEYLDDIENDKNKITKKLKEIIDNKKLLPYQVNDEHFKDLKQYNLFDETINYEFVKSANVNDYQGKSSLIFKFTRGDKSKDYTFGIDTKHVAEPLEEWSTRTQRDEKWEISASSYWEAVNTHEEEEKEEDIPLLKKLWNSVKKATKKAFAKPINSIQQWFEDFRPSTVFDYGSEKAYWKSKTKDKDEEPYLTLTVKNEDKKAIYVYGLEILFFPQSDYFKENSYKIEYQKSENSQWIETTDVSTAEEKDGKNLVKAIIKNEVYAIKISFPKDKAEGLQNRSIYAVMPYIKAEKK</sequence>
<dbReference type="EMBL" id="LR214951">
    <property type="protein sequence ID" value="VEU59140.1"/>
    <property type="molecule type" value="Genomic_DNA"/>
</dbReference>
<name>A0A449A4D2_9BACT</name>
<dbReference type="Proteomes" id="UP000289440">
    <property type="component" value="Chromosome"/>
</dbReference>
<dbReference type="OrthoDB" id="402138at2"/>